<dbReference type="Pfam" id="PF07993">
    <property type="entry name" value="NAD_binding_4"/>
    <property type="match status" value="2"/>
</dbReference>
<dbReference type="Proteomes" id="UP000033618">
    <property type="component" value="Unassembled WGS sequence"/>
</dbReference>
<dbReference type="PATRIC" id="fig|28092.6.peg.5558"/>
<sequence length="371" mass="40837">MLTLIVTGASGALGMRFVRDWLRTHADWRIVAVFRSREAAEACLHALPAAMHSALTTLIADLNDPASLRTAAKTLPKIDRAVAVHLAADVAWDKTFDEMRALNVDGSLHFGDFVAQVARQPHFIYVSTAFTRTYDWIYRNGYEESKAAGERALHTRFASIMPVSVFSCSLVVGDSTNGAIGRFHGLYPLIRFIAALSPPFLVGNRAGRFDLVPIDWVVDELMQLVERCAAGAAAAEVVAAAGDARLPYERVIRIVESRIDLAREAAGLPALTPVPILRGRQWAFLKRSLAAWRPDGVSANDFRYFERLLQIYGVYAESETVRAPLNVTQDAPGAELFLPRAVDYWLSHSPDARSCLRRRAMANVVSTASTV</sequence>
<keyword evidence="3" id="KW-1185">Reference proteome</keyword>
<dbReference type="OrthoDB" id="5377001at2"/>
<organism evidence="2 3">
    <name type="scientific">Robbsia andropogonis</name>
    <dbReference type="NCBI Taxonomy" id="28092"/>
    <lineage>
        <taxon>Bacteria</taxon>
        <taxon>Pseudomonadati</taxon>
        <taxon>Pseudomonadota</taxon>
        <taxon>Betaproteobacteria</taxon>
        <taxon>Burkholderiales</taxon>
        <taxon>Burkholderiaceae</taxon>
        <taxon>Robbsia</taxon>
    </lineage>
</organism>
<reference evidence="2 3" key="1">
    <citation type="submission" date="2015-03" db="EMBL/GenBank/DDBJ databases">
        <title>Draft Genome Sequence of Burkholderia andropogonis type strain ICMP2807, isolated from Sorghum bicolor.</title>
        <authorList>
            <person name="Lopes-Santos L."/>
            <person name="Castro D.B."/>
            <person name="Ottoboni L.M."/>
            <person name="Park D."/>
            <person name="Weirc B.S."/>
            <person name="Destefano S.A."/>
        </authorList>
    </citation>
    <scope>NUCLEOTIDE SEQUENCE [LARGE SCALE GENOMIC DNA]</scope>
    <source>
        <strain evidence="2 3">ICMP2807</strain>
    </source>
</reference>
<accession>A0A0F5JUN4</accession>
<comment type="caution">
    <text evidence="2">The sequence shown here is derived from an EMBL/GenBank/DDBJ whole genome shotgun (WGS) entry which is preliminary data.</text>
</comment>
<dbReference type="InterPro" id="IPR013120">
    <property type="entry name" value="FAR_NAD-bd"/>
</dbReference>
<gene>
    <name evidence="2" type="ORF">WM40_23620</name>
</gene>
<protein>
    <submittedName>
        <fullName evidence="2">Dehydrogenase</fullName>
    </submittedName>
</protein>
<evidence type="ECO:0000259" key="1">
    <source>
        <dbReference type="Pfam" id="PF07993"/>
    </source>
</evidence>
<dbReference type="AlphaFoldDB" id="A0A0F5JUN4"/>
<dbReference type="SUPFAM" id="SSF51735">
    <property type="entry name" value="NAD(P)-binding Rossmann-fold domains"/>
    <property type="match status" value="1"/>
</dbReference>
<evidence type="ECO:0000313" key="2">
    <source>
        <dbReference type="EMBL" id="KKB61359.1"/>
    </source>
</evidence>
<dbReference type="PANTHER" id="PTHR43000">
    <property type="entry name" value="DTDP-D-GLUCOSE 4,6-DEHYDRATASE-RELATED"/>
    <property type="match status" value="1"/>
</dbReference>
<name>A0A0F5JUN4_9BURK</name>
<dbReference type="EMBL" id="LAQU01000047">
    <property type="protein sequence ID" value="KKB61359.1"/>
    <property type="molecule type" value="Genomic_DNA"/>
</dbReference>
<dbReference type="Gene3D" id="3.40.50.720">
    <property type="entry name" value="NAD(P)-binding Rossmann-like Domain"/>
    <property type="match status" value="1"/>
</dbReference>
<evidence type="ECO:0000313" key="3">
    <source>
        <dbReference type="Proteomes" id="UP000033618"/>
    </source>
</evidence>
<dbReference type="STRING" id="28092.WM40_23620"/>
<dbReference type="RefSeq" id="WP_046154163.1">
    <property type="nucleotide sequence ID" value="NZ_CADFGU010000003.1"/>
</dbReference>
<dbReference type="InterPro" id="IPR036291">
    <property type="entry name" value="NAD(P)-bd_dom_sf"/>
</dbReference>
<feature type="domain" description="Thioester reductase (TE)" evidence="1">
    <location>
        <begin position="138"/>
        <end position="219"/>
    </location>
</feature>
<proteinExistence type="predicted"/>
<feature type="domain" description="Thioester reductase (TE)" evidence="1">
    <location>
        <begin position="6"/>
        <end position="133"/>
    </location>
</feature>